<feature type="region of interest" description="Disordered" evidence="2">
    <location>
        <begin position="251"/>
        <end position="272"/>
    </location>
</feature>
<evidence type="ECO:0000256" key="1">
    <source>
        <dbReference type="SAM" id="Coils"/>
    </source>
</evidence>
<proteinExistence type="predicted"/>
<dbReference type="CDD" id="cd09272">
    <property type="entry name" value="RNase_HI_RT_Ty1"/>
    <property type="match status" value="1"/>
</dbReference>
<feature type="region of interest" description="Disordered" evidence="2">
    <location>
        <begin position="485"/>
        <end position="536"/>
    </location>
</feature>
<reference evidence="3" key="1">
    <citation type="submission" date="2023-10" db="EMBL/GenBank/DDBJ databases">
        <authorList>
            <person name="Chen Y."/>
            <person name="Shah S."/>
            <person name="Dougan E. K."/>
            <person name="Thang M."/>
            <person name="Chan C."/>
        </authorList>
    </citation>
    <scope>NUCLEOTIDE SEQUENCE [LARGE SCALE GENOMIC DNA]</scope>
</reference>
<sequence length="1582" mass="166333">MATEERIQQLERAAQAMTEELQNRQNGKNELTAEVQRLGRAAAGGAQPPAAAAAYRVQPLVDTRTIGKPDVFTGEEHKWNEWRVIFRACCAVANPDLVIGMHQAEGADAISVLIERIVGQLLNQLNSTFTGDFEDRLALRIGWAQSAIAPAPVPMGLSAFAKGGKGKGRSDGKGKTKGDGKGRSRSDGKGNTKSDGRSNSSGVKGHGQNLGPRCWGRGGRGHDRRECPGKSGGPLASMEQALSRLNQYHRLGVDPGATGPAPSAPASAASTSTAATTRIGSASSSTSGASWQIAALYSNGDSEQVSHPFAHLSLALNDPGTTMADGVDSVIGTALGANVTHGNADAEEVELNGFLRVGIDSRAATSVLPRGSLAGNPAHESPGGAVTSKTASRHCAADEGERPLVGKMPGAPQARTAKLRVAGVSMPFLSLAEMVDSVHRLVFDPEGERCVGHARHETSGDVAKFRRRDKVYEIDVHFDPRAQEVCPAEAAGPEPPKGETGQPGPVHEGVAEGSPARPARGPAAPQRRPSEPRMRCCASPAGLAAGSVSSAGACGCSLGGRHSSEGGATTLIGEGPKQRWFHASTVPAKGAQHPWSEKSWSKRLALAGHKRFVFRSDGEASLVAVKTRIAADLEEGHGVETAPEEDAVGDPPGNGLAEHAARDVKAKIRAVRAQVDDLRDASIGADHPAILSMVEHAATSSNLGRHGADGTSQGSRRKVGIEGEFLSGPHLGPTLRTDEVCAGAELSALRARTFKRLPIDQRGDKGMLNALVGKPWATVPANAAICEVPVAIEIRVCAGWGSSAAHADVAPAPPDPGDGHLRGEIEALLLSLGNSGRSEDSEKQRQAYAIGHERADGWNVDIAENAMAIPGAVVRRGGQRAFGPAAPGARGDGLAEKPTGWMSDNMEVLAEICRRCPNDTGIGPRRERSALVGWNTRAAERRDTLKTEFDGDLTGAPLDSEKVKTARRSEMDFMAPLGAWTYASGEDCHRELGSKPLSVRRADTDEGDSCRPDYRSLYIRLPDEDPMSQEAGKCGLVRVALYGARDAGRNFELTTSETAGFFHHGDDFALEGSRDDAEAIRDALSAKFVATDRGALGPAPTDLKGITRLNRALRWRSWRSQGGEAIQCELPESEAAEYRGACTRLGCLALDRPVVPPEGPAFLDIHSDADWAGCPIARRSTSSVVIKHGQHLIATASTTKIPIAMGSGKAEFYGCVRAASRAMGMQALCRGFGLELGFRAWSDLAAALGAMQRRGGGKVRHLETPTLWVQRALRDGRFQLSKVPGKSNPADLGTKCLNQAAMRFVAFVGSSAPRVPPRDARRGLLAREALSQGDTVMAGYEVRPVVAQGTDEAEAPAWHRSKYYKYPCRALLLHRRYEGFDLPRTSATIGVTRRGGGGLAAALGQVLGPGIKGYIFGGGEDTRDMPSVNGLVIADEAPLKPEVVTAFVRRLADSGRDPAAVGGGSASPTCAGKQCGRAVDAAATHSDLAASAQQQRLHATGGEAWEAAVGALRSTCEAAGVEWSIVNVGRLRGGGSATLSKHALGNIVYNVGGGLLGTDELEEESFDISNRGMEATCRGAKR</sequence>
<comment type="caution">
    <text evidence="3">The sequence shown here is derived from an EMBL/GenBank/DDBJ whole genome shotgun (WGS) entry which is preliminary data.</text>
</comment>
<evidence type="ECO:0000256" key="2">
    <source>
        <dbReference type="SAM" id="MobiDB-lite"/>
    </source>
</evidence>
<accession>A0ABN9ST60</accession>
<feature type="region of interest" description="Disordered" evidence="2">
    <location>
        <begin position="159"/>
        <end position="236"/>
    </location>
</feature>
<feature type="compositionally biased region" description="Low complexity" evidence="2">
    <location>
        <begin position="515"/>
        <end position="527"/>
    </location>
</feature>
<dbReference type="Proteomes" id="UP001189429">
    <property type="component" value="Unassembled WGS sequence"/>
</dbReference>
<keyword evidence="4" id="KW-1185">Reference proteome</keyword>
<evidence type="ECO:0000313" key="3">
    <source>
        <dbReference type="EMBL" id="CAK0834951.1"/>
    </source>
</evidence>
<feature type="compositionally biased region" description="Low complexity" evidence="2">
    <location>
        <begin position="255"/>
        <end position="272"/>
    </location>
</feature>
<gene>
    <name evidence="3" type="ORF">PCOR1329_LOCUS32191</name>
</gene>
<feature type="compositionally biased region" description="Basic and acidic residues" evidence="2">
    <location>
        <begin position="168"/>
        <end position="196"/>
    </location>
</feature>
<organism evidence="3 4">
    <name type="scientific">Prorocentrum cordatum</name>
    <dbReference type="NCBI Taxonomy" id="2364126"/>
    <lineage>
        <taxon>Eukaryota</taxon>
        <taxon>Sar</taxon>
        <taxon>Alveolata</taxon>
        <taxon>Dinophyceae</taxon>
        <taxon>Prorocentrales</taxon>
        <taxon>Prorocentraceae</taxon>
        <taxon>Prorocentrum</taxon>
    </lineage>
</organism>
<evidence type="ECO:0000313" key="4">
    <source>
        <dbReference type="Proteomes" id="UP001189429"/>
    </source>
</evidence>
<keyword evidence="1" id="KW-0175">Coiled coil</keyword>
<dbReference type="EMBL" id="CAUYUJ010012958">
    <property type="protein sequence ID" value="CAK0834951.1"/>
    <property type="molecule type" value="Genomic_DNA"/>
</dbReference>
<feature type="coiled-coil region" evidence="1">
    <location>
        <begin position="7"/>
        <end position="34"/>
    </location>
</feature>
<feature type="region of interest" description="Disordered" evidence="2">
    <location>
        <begin position="370"/>
        <end position="392"/>
    </location>
</feature>
<protein>
    <submittedName>
        <fullName evidence="3">Uncharacterized protein</fullName>
    </submittedName>
</protein>
<name>A0ABN9ST60_9DINO</name>